<feature type="transmembrane region" description="Helical" evidence="1">
    <location>
        <begin position="347"/>
        <end position="368"/>
    </location>
</feature>
<keyword evidence="3" id="KW-1185">Reference proteome</keyword>
<feature type="transmembrane region" description="Helical" evidence="1">
    <location>
        <begin position="439"/>
        <end position="457"/>
    </location>
</feature>
<evidence type="ECO:0000313" key="2">
    <source>
        <dbReference type="EMBL" id="MBU9720903.1"/>
    </source>
</evidence>
<gene>
    <name evidence="2" type="ORF">KS407_05500</name>
</gene>
<dbReference type="RefSeq" id="WP_088074082.1">
    <property type="nucleotide sequence ID" value="NZ_JAHQCR010000023.1"/>
</dbReference>
<keyword evidence="1" id="KW-0812">Transmembrane</keyword>
<comment type="caution">
    <text evidence="2">The sequence shown here is derived from an EMBL/GenBank/DDBJ whole genome shotgun (WGS) entry which is preliminary data.</text>
</comment>
<dbReference type="InterPro" id="IPR025699">
    <property type="entry name" value="ABC2_memb-like"/>
</dbReference>
<keyword evidence="1" id="KW-1133">Transmembrane helix</keyword>
<evidence type="ECO:0000313" key="3">
    <source>
        <dbReference type="Proteomes" id="UP000790580"/>
    </source>
</evidence>
<keyword evidence="1" id="KW-0472">Membrane</keyword>
<feature type="transmembrane region" description="Helical" evidence="1">
    <location>
        <begin position="241"/>
        <end position="261"/>
    </location>
</feature>
<protein>
    <submittedName>
        <fullName evidence="2">ABC transporter permease</fullName>
    </submittedName>
</protein>
<accession>A0ABS6JQZ5</accession>
<feature type="transmembrane region" description="Helical" evidence="1">
    <location>
        <begin position="196"/>
        <end position="213"/>
    </location>
</feature>
<dbReference type="Pfam" id="PF13346">
    <property type="entry name" value="ABC2_membrane_5"/>
    <property type="match status" value="1"/>
</dbReference>
<feature type="transmembrane region" description="Helical" evidence="1">
    <location>
        <begin position="504"/>
        <end position="527"/>
    </location>
</feature>
<feature type="transmembrane region" description="Helical" evidence="1">
    <location>
        <begin position="25"/>
        <end position="43"/>
    </location>
</feature>
<proteinExistence type="predicted"/>
<feature type="transmembrane region" description="Helical" evidence="1">
    <location>
        <begin position="395"/>
        <end position="419"/>
    </location>
</feature>
<dbReference type="Proteomes" id="UP000790580">
    <property type="component" value="Unassembled WGS sequence"/>
</dbReference>
<feature type="transmembrane region" description="Helical" evidence="1">
    <location>
        <begin position="127"/>
        <end position="147"/>
    </location>
</feature>
<evidence type="ECO:0000256" key="1">
    <source>
        <dbReference type="SAM" id="Phobius"/>
    </source>
</evidence>
<dbReference type="EMBL" id="JAHQCR010000023">
    <property type="protein sequence ID" value="MBU9720903.1"/>
    <property type="molecule type" value="Genomic_DNA"/>
</dbReference>
<name>A0ABS6JQZ5_9BACI</name>
<feature type="transmembrane region" description="Helical" evidence="1">
    <location>
        <begin position="167"/>
        <end position="189"/>
    </location>
</feature>
<feature type="transmembrane region" description="Helical" evidence="1">
    <location>
        <begin position="464"/>
        <end position="484"/>
    </location>
</feature>
<reference evidence="2 3" key="1">
    <citation type="submission" date="2021-06" db="EMBL/GenBank/DDBJ databases">
        <title>Bacillus sp. RD4P76, an endophyte from a halophyte.</title>
        <authorList>
            <person name="Sun J.-Q."/>
        </authorList>
    </citation>
    <scope>NUCLEOTIDE SEQUENCE [LARGE SCALE GENOMIC DNA]</scope>
    <source>
        <strain evidence="2 3">JCM 17098</strain>
    </source>
</reference>
<feature type="transmembrane region" description="Helical" evidence="1">
    <location>
        <begin position="87"/>
        <end position="106"/>
    </location>
</feature>
<organism evidence="2 3">
    <name type="scientific">Evansella alkalicola</name>
    <dbReference type="NCBI Taxonomy" id="745819"/>
    <lineage>
        <taxon>Bacteria</taxon>
        <taxon>Bacillati</taxon>
        <taxon>Bacillota</taxon>
        <taxon>Bacilli</taxon>
        <taxon>Bacillales</taxon>
        <taxon>Bacillaceae</taxon>
        <taxon>Evansella</taxon>
    </lineage>
</organism>
<sequence>MSLKNLVAKTGQLSRFILRLDRIRIPLWLVGISFFTLIVPPAFKELYASQQERDVMAETMQNPAMIAMVGPGDLANYTVGAMTAHQMLLMTAVVAGLMSILLVTRHTRADEEDGRIEMIRSLPAGRLSYLNATLIVSLITCIVLALINGVGLYGLGIESMDLEGSMLYGTALGATALFFAGVTAIFAQLTESSRGTIGYSLAVLLGAYLFRGITDVSNESLSWISPLGWVTKAEVYSANNWWPIVLMVGASFVLFVVANYLNAIRDLERGFMPSKPGRKYASRFLQSPMGLALRLQKTGLIAWAVGMYILGASYGSVFGDMEGFFQSNEMMAQLLQEAEGASLTEQFLPMLMVVITLLATVPPIMAINKLRGEEKKGRLDHLLGRAVSRVELMGGYLIISILNGFVMVSLAAIGLWSAAAAVMDDPLSFSTVYGAAMGYYPAILVMIGVASFIIGFVPKWTNFIWMYVLFSFFVLYLGGLFDFPEWVGKLTPYGFVPQAPIEEVTFMPLFLLSVLGVALIFAGLAGFRRRDLE</sequence>
<feature type="transmembrane region" description="Helical" evidence="1">
    <location>
        <begin position="300"/>
        <end position="319"/>
    </location>
</feature>